<keyword evidence="2" id="KW-1185">Reference proteome</keyword>
<accession>A0A9P7BIG6</accession>
<reference evidence="1" key="1">
    <citation type="journal article" date="2020" name="Microb. Genom.">
        <title>Genetic diversity of clinical and environmental Mucorales isolates obtained from an investigation of mucormycosis cases among solid organ transplant recipients.</title>
        <authorList>
            <person name="Nguyen M.H."/>
            <person name="Kaul D."/>
            <person name="Muto C."/>
            <person name="Cheng S.J."/>
            <person name="Richter R.A."/>
            <person name="Bruno V.M."/>
            <person name="Liu G."/>
            <person name="Beyhan S."/>
            <person name="Sundermann A.J."/>
            <person name="Mounaud S."/>
            <person name="Pasculle A.W."/>
            <person name="Nierman W.C."/>
            <person name="Driscoll E."/>
            <person name="Cumbie R."/>
            <person name="Clancy C.J."/>
            <person name="Dupont C.L."/>
        </authorList>
    </citation>
    <scope>NUCLEOTIDE SEQUENCE</scope>
    <source>
        <strain evidence="1">GL11</strain>
    </source>
</reference>
<comment type="caution">
    <text evidence="1">The sequence shown here is derived from an EMBL/GenBank/DDBJ whole genome shotgun (WGS) entry which is preliminary data.</text>
</comment>
<dbReference type="EMBL" id="JAANQT010010071">
    <property type="protein sequence ID" value="KAG1275471.1"/>
    <property type="molecule type" value="Genomic_DNA"/>
</dbReference>
<name>A0A9P7BIG6_RHIOR</name>
<protein>
    <submittedName>
        <fullName evidence="1">Uncharacterized protein</fullName>
    </submittedName>
</protein>
<organism evidence="1 2">
    <name type="scientific">Rhizopus oryzae</name>
    <name type="common">Mucormycosis agent</name>
    <name type="synonym">Rhizopus arrhizus var. delemar</name>
    <dbReference type="NCBI Taxonomy" id="64495"/>
    <lineage>
        <taxon>Eukaryota</taxon>
        <taxon>Fungi</taxon>
        <taxon>Fungi incertae sedis</taxon>
        <taxon>Mucoromycota</taxon>
        <taxon>Mucoromycotina</taxon>
        <taxon>Mucoromycetes</taxon>
        <taxon>Mucorales</taxon>
        <taxon>Mucorineae</taxon>
        <taxon>Rhizopodaceae</taxon>
        <taxon>Rhizopus</taxon>
    </lineage>
</organism>
<proteinExistence type="predicted"/>
<dbReference type="AlphaFoldDB" id="A0A9P7BIG6"/>
<sequence>MTGCRPQLRRFDGCHFADVVPSPSGINHFAVDQHVHGAGDNEENVGLWGALSDKGLPCPHVEQFPGLCQLGCGRVHAGQQAELSQGGDQSPAIIRREALDDPSPHTAPLKV</sequence>
<gene>
    <name evidence="1" type="ORF">G6F64_014884</name>
</gene>
<dbReference type="Proteomes" id="UP000716291">
    <property type="component" value="Unassembled WGS sequence"/>
</dbReference>
<evidence type="ECO:0000313" key="1">
    <source>
        <dbReference type="EMBL" id="KAG1275471.1"/>
    </source>
</evidence>
<evidence type="ECO:0000313" key="2">
    <source>
        <dbReference type="Proteomes" id="UP000716291"/>
    </source>
</evidence>